<dbReference type="PROSITE" id="PS51892">
    <property type="entry name" value="SUBTILASE"/>
    <property type="match status" value="1"/>
</dbReference>
<evidence type="ECO:0000256" key="2">
    <source>
        <dbReference type="ARBA" id="ARBA00022670"/>
    </source>
</evidence>
<dbReference type="PANTHER" id="PTHR43806:SF65">
    <property type="entry name" value="SERINE PROTEASE APRX"/>
    <property type="match status" value="1"/>
</dbReference>
<feature type="domain" description="Peptidase S8/S53" evidence="7">
    <location>
        <begin position="144"/>
        <end position="434"/>
    </location>
</feature>
<dbReference type="Gene3D" id="3.40.50.200">
    <property type="entry name" value="Peptidase S8/S53 domain"/>
    <property type="match status" value="1"/>
</dbReference>
<evidence type="ECO:0000313" key="8">
    <source>
        <dbReference type="EMBL" id="MFD1778262.1"/>
    </source>
</evidence>
<dbReference type="PRINTS" id="PR00723">
    <property type="entry name" value="SUBTILISIN"/>
</dbReference>
<dbReference type="SUPFAM" id="SSF52743">
    <property type="entry name" value="Subtilisin-like"/>
    <property type="match status" value="1"/>
</dbReference>
<evidence type="ECO:0000256" key="4">
    <source>
        <dbReference type="ARBA" id="ARBA00022825"/>
    </source>
</evidence>
<dbReference type="InterPro" id="IPR036852">
    <property type="entry name" value="Peptidase_S8/S53_dom_sf"/>
</dbReference>
<keyword evidence="9" id="KW-1185">Reference proteome</keyword>
<feature type="active site" description="Charge relay system" evidence="5">
    <location>
        <position position="153"/>
    </location>
</feature>
<dbReference type="EMBL" id="JBHUEK010000008">
    <property type="protein sequence ID" value="MFD1778262.1"/>
    <property type="molecule type" value="Genomic_DNA"/>
</dbReference>
<dbReference type="PANTHER" id="PTHR43806">
    <property type="entry name" value="PEPTIDASE S8"/>
    <property type="match status" value="1"/>
</dbReference>
<accession>A0ABW4MJQ2</accession>
<organism evidence="8 9">
    <name type="scientific">Fredinandcohnia salidurans</name>
    <dbReference type="NCBI Taxonomy" id="2595041"/>
    <lineage>
        <taxon>Bacteria</taxon>
        <taxon>Bacillati</taxon>
        <taxon>Bacillota</taxon>
        <taxon>Bacilli</taxon>
        <taxon>Bacillales</taxon>
        <taxon>Bacillaceae</taxon>
        <taxon>Fredinandcohnia</taxon>
    </lineage>
</organism>
<evidence type="ECO:0000256" key="3">
    <source>
        <dbReference type="ARBA" id="ARBA00022801"/>
    </source>
</evidence>
<protein>
    <submittedName>
        <fullName evidence="8">S8 family peptidase</fullName>
        <ecNumber evidence="8">3.4.-.-</ecNumber>
    </submittedName>
</protein>
<evidence type="ECO:0000256" key="5">
    <source>
        <dbReference type="PROSITE-ProRule" id="PRU01240"/>
    </source>
</evidence>
<dbReference type="InterPro" id="IPR023828">
    <property type="entry name" value="Peptidase_S8_Ser-AS"/>
</dbReference>
<dbReference type="InterPro" id="IPR022398">
    <property type="entry name" value="Peptidase_S8_His-AS"/>
</dbReference>
<feature type="active site" description="Charge relay system" evidence="5">
    <location>
        <position position="383"/>
    </location>
</feature>
<dbReference type="EC" id="3.4.-.-" evidence="8"/>
<keyword evidence="4 5" id="KW-0720">Serine protease</keyword>
<dbReference type="InterPro" id="IPR023827">
    <property type="entry name" value="Peptidase_S8_Asp-AS"/>
</dbReference>
<evidence type="ECO:0000259" key="7">
    <source>
        <dbReference type="Pfam" id="PF00082"/>
    </source>
</evidence>
<dbReference type="PROSITE" id="PS00138">
    <property type="entry name" value="SUBTILASE_SER"/>
    <property type="match status" value="1"/>
</dbReference>
<dbReference type="CDD" id="cd07487">
    <property type="entry name" value="Peptidases_S8_1"/>
    <property type="match status" value="1"/>
</dbReference>
<name>A0ABW4MJQ2_9BACI</name>
<dbReference type="GO" id="GO:0016787">
    <property type="term" value="F:hydrolase activity"/>
    <property type="evidence" value="ECO:0007669"/>
    <property type="project" value="UniProtKB-KW"/>
</dbReference>
<comment type="similarity">
    <text evidence="1 5 6">Belongs to the peptidase S8 family.</text>
</comment>
<dbReference type="PROSITE" id="PS00136">
    <property type="entry name" value="SUBTILASE_ASP"/>
    <property type="match status" value="1"/>
</dbReference>
<evidence type="ECO:0000256" key="6">
    <source>
        <dbReference type="RuleBase" id="RU003355"/>
    </source>
</evidence>
<dbReference type="PROSITE" id="PS00137">
    <property type="entry name" value="SUBTILASE_HIS"/>
    <property type="match status" value="1"/>
</dbReference>
<dbReference type="InterPro" id="IPR000209">
    <property type="entry name" value="Peptidase_S8/S53_dom"/>
</dbReference>
<dbReference type="Proteomes" id="UP001597227">
    <property type="component" value="Unassembled WGS sequence"/>
</dbReference>
<gene>
    <name evidence="8" type="ORF">ACFSFW_06245</name>
</gene>
<reference evidence="9" key="1">
    <citation type="journal article" date="2019" name="Int. J. Syst. Evol. Microbiol.">
        <title>The Global Catalogue of Microorganisms (GCM) 10K type strain sequencing project: providing services to taxonomists for standard genome sequencing and annotation.</title>
        <authorList>
            <consortium name="The Broad Institute Genomics Platform"/>
            <consortium name="The Broad Institute Genome Sequencing Center for Infectious Disease"/>
            <person name="Wu L."/>
            <person name="Ma J."/>
        </authorList>
    </citation>
    <scope>NUCLEOTIDE SEQUENCE [LARGE SCALE GENOMIC DNA]</scope>
    <source>
        <strain evidence="9">CCUG 15531</strain>
    </source>
</reference>
<keyword evidence="2 5" id="KW-0645">Protease</keyword>
<evidence type="ECO:0000256" key="1">
    <source>
        <dbReference type="ARBA" id="ARBA00011073"/>
    </source>
</evidence>
<sequence>MFGFSMVQFTRNYGSKMDKNLRKNLVNLYRPFKWTPCFLHKTLEKIIKKTRKFDVIIEYTDQNEIQDNVKAVMNRHYGCKLNYEFKTIPSCSATVTAAGLEELLQTCTNVKRVYLNSEVKALLNVATPAGRADGIVRNGTELTGEGVTVAVIDTGIYPHQDLEGRIIGFEDLVSGQVEPYDDNGHGTHCAGDAAGNGMASGGKYKAPAHKANVVGVKVLNKLGSGSLDTVMKGVEWCILNNQDPSKPKIDIISMSLGATAQRLNNEDADPMVQVVEKAWDSGIVVCVAAGNEGDEPNTIASPGISDKVITVGALDDKNTLDEREDDTIAEFSSRGPTIYNVLKPDIVAPGVNIVSLRSPNSYLDKFQKASRVDEHYITLSGTSMATPFCAGVVALMIENKKIQNKSFTPDDIKKDLLNGADKWKGIDYNTYGAGYINAQNSIK</sequence>
<dbReference type="InterPro" id="IPR015500">
    <property type="entry name" value="Peptidase_S8_subtilisin-rel"/>
</dbReference>
<keyword evidence="3 5" id="KW-0378">Hydrolase</keyword>
<feature type="active site" description="Charge relay system" evidence="5">
    <location>
        <position position="185"/>
    </location>
</feature>
<dbReference type="InterPro" id="IPR050131">
    <property type="entry name" value="Peptidase_S8_subtilisin-like"/>
</dbReference>
<dbReference type="Pfam" id="PF00082">
    <property type="entry name" value="Peptidase_S8"/>
    <property type="match status" value="1"/>
</dbReference>
<evidence type="ECO:0000313" key="9">
    <source>
        <dbReference type="Proteomes" id="UP001597227"/>
    </source>
</evidence>
<proteinExistence type="inferred from homology"/>
<dbReference type="RefSeq" id="WP_388036201.1">
    <property type="nucleotide sequence ID" value="NZ_JBHUEK010000008.1"/>
</dbReference>
<comment type="caution">
    <text evidence="8">The sequence shown here is derived from an EMBL/GenBank/DDBJ whole genome shotgun (WGS) entry which is preliminary data.</text>
</comment>